<reference evidence="1 2" key="1">
    <citation type="submission" date="2020-09" db="EMBL/GenBank/DDBJ databases">
        <title>Characterization of Treponema spp. from bovine digital dermatitis in Korea.</title>
        <authorList>
            <person name="Espiritu H.M."/>
            <person name="Cho Y.I."/>
            <person name="Mamuad L."/>
        </authorList>
    </citation>
    <scope>NUCLEOTIDE SEQUENCE [LARGE SCALE GENOMIC DNA]</scope>
    <source>
        <strain evidence="1 2">KS1</strain>
    </source>
</reference>
<accession>A0A7S7AX21</accession>
<dbReference type="Proteomes" id="UP000593915">
    <property type="component" value="Chromosome"/>
</dbReference>
<name>A0A7S7AX21_9SPIR</name>
<proteinExistence type="predicted"/>
<gene>
    <name evidence="1" type="ORF">IFE08_06185</name>
</gene>
<sequence length="214" mass="25039">MKKNIVSFFFIIITVFFIHCEELSYKENASYYNVSQDDIKKILGVYINSEIYDYTKSTGDMIWSEDTFSWGKGINNNFSFTEIDNKPIGKKSRKIYVWSYDIGIICTIEKIKKESITSYYLYGSYRIGQTDEAITIQIVFKDDSMVVMEYNSSHIKEKFLLIKVAGIFIPYKPLPGKYVVGRNPYSKQSRAYNSWEELDQGEKTLRKNIKPKVK</sequence>
<protein>
    <submittedName>
        <fullName evidence="1">Uncharacterized protein</fullName>
    </submittedName>
</protein>
<organism evidence="1 2">
    <name type="scientific">Treponema pedis</name>
    <dbReference type="NCBI Taxonomy" id="409322"/>
    <lineage>
        <taxon>Bacteria</taxon>
        <taxon>Pseudomonadati</taxon>
        <taxon>Spirochaetota</taxon>
        <taxon>Spirochaetia</taxon>
        <taxon>Spirochaetales</taxon>
        <taxon>Treponemataceae</taxon>
        <taxon>Treponema</taxon>
    </lineage>
</organism>
<dbReference type="RefSeq" id="WP_020965425.1">
    <property type="nucleotide sequence ID" value="NZ_CP045670.1"/>
</dbReference>
<dbReference type="EMBL" id="CP061839">
    <property type="protein sequence ID" value="QOW61925.1"/>
    <property type="molecule type" value="Genomic_DNA"/>
</dbReference>
<evidence type="ECO:0000313" key="2">
    <source>
        <dbReference type="Proteomes" id="UP000593915"/>
    </source>
</evidence>
<dbReference type="AlphaFoldDB" id="A0A7S7AX21"/>
<dbReference type="GeneID" id="301090164"/>
<evidence type="ECO:0000313" key="1">
    <source>
        <dbReference type="EMBL" id="QOW61925.1"/>
    </source>
</evidence>